<dbReference type="HOGENOM" id="CLU_120735_2_0_7"/>
<evidence type="ECO:0008006" key="3">
    <source>
        <dbReference type="Google" id="ProtNLM"/>
    </source>
</evidence>
<dbReference type="AlphaFoldDB" id="W4M042"/>
<dbReference type="EMBL" id="AZHX01001447">
    <property type="protein sequence ID" value="ETX03326.1"/>
    <property type="molecule type" value="Genomic_DNA"/>
</dbReference>
<comment type="caution">
    <text evidence="1">The sequence shown here is derived from an EMBL/GenBank/DDBJ whole genome shotgun (WGS) entry which is preliminary data.</text>
</comment>
<dbReference type="InterPro" id="IPR014710">
    <property type="entry name" value="RmlC-like_jellyroll"/>
</dbReference>
<evidence type="ECO:0000313" key="2">
    <source>
        <dbReference type="Proteomes" id="UP000019140"/>
    </source>
</evidence>
<protein>
    <recommendedName>
        <fullName evidence="3">Cupin 2 conserved barrel domain-containing protein</fullName>
    </recommendedName>
</protein>
<reference evidence="1 2" key="1">
    <citation type="journal article" date="2014" name="Nature">
        <title>An environmental bacterial taxon with a large and distinct metabolic repertoire.</title>
        <authorList>
            <person name="Wilson M.C."/>
            <person name="Mori T."/>
            <person name="Ruckert C."/>
            <person name="Uria A.R."/>
            <person name="Helf M.J."/>
            <person name="Takada K."/>
            <person name="Gernert C."/>
            <person name="Steffens U.A."/>
            <person name="Heycke N."/>
            <person name="Schmitt S."/>
            <person name="Rinke C."/>
            <person name="Helfrich E.J."/>
            <person name="Brachmann A.O."/>
            <person name="Gurgui C."/>
            <person name="Wakimoto T."/>
            <person name="Kracht M."/>
            <person name="Crusemann M."/>
            <person name="Hentschel U."/>
            <person name="Abe I."/>
            <person name="Matsunaga S."/>
            <person name="Kalinowski J."/>
            <person name="Takeyama H."/>
            <person name="Piel J."/>
        </authorList>
    </citation>
    <scope>NUCLEOTIDE SEQUENCE [LARGE SCALE GENOMIC DNA]</scope>
    <source>
        <strain evidence="2">TSY2</strain>
    </source>
</reference>
<evidence type="ECO:0000313" key="1">
    <source>
        <dbReference type="EMBL" id="ETX03326.1"/>
    </source>
</evidence>
<dbReference type="Proteomes" id="UP000019140">
    <property type="component" value="Unassembled WGS sequence"/>
</dbReference>
<gene>
    <name evidence="1" type="ORF">ETSY2_33800</name>
</gene>
<organism evidence="1 2">
    <name type="scientific">Candidatus Entotheonella gemina</name>
    <dbReference type="NCBI Taxonomy" id="1429439"/>
    <lineage>
        <taxon>Bacteria</taxon>
        <taxon>Pseudomonadati</taxon>
        <taxon>Nitrospinota/Tectimicrobiota group</taxon>
        <taxon>Candidatus Tectimicrobiota</taxon>
        <taxon>Candidatus Entotheonellia</taxon>
        <taxon>Candidatus Entotheonellales</taxon>
        <taxon>Candidatus Entotheonellaceae</taxon>
        <taxon>Candidatus Entotheonella</taxon>
    </lineage>
</organism>
<dbReference type="SUPFAM" id="SSF51182">
    <property type="entry name" value="RmlC-like cupins"/>
    <property type="match status" value="1"/>
</dbReference>
<name>W4M042_9BACT</name>
<proteinExistence type="predicted"/>
<dbReference type="InterPro" id="IPR011051">
    <property type="entry name" value="RmlC_Cupin_sf"/>
</dbReference>
<keyword evidence="2" id="KW-1185">Reference proteome</keyword>
<dbReference type="Gene3D" id="2.60.120.10">
    <property type="entry name" value="Jelly Rolls"/>
    <property type="match status" value="1"/>
</dbReference>
<sequence>MIVRIYTGEDGQTHFEDLNIPAGEIENVAITAGANMVFRRFPADYFSDWHCAPRRQYIIILSGQMEIGIGDGTKRRFGPGDVVLADDMTGQGHTTASVGEPRVSATVAVAE</sequence>
<accession>W4M042</accession>